<dbReference type="Proteomes" id="UP001156102">
    <property type="component" value="Unassembled WGS sequence"/>
</dbReference>
<keyword evidence="1" id="KW-0472">Membrane</keyword>
<dbReference type="EMBL" id="JANCLT010000010">
    <property type="protein sequence ID" value="MCP8970318.1"/>
    <property type="molecule type" value="Genomic_DNA"/>
</dbReference>
<reference evidence="2" key="1">
    <citation type="submission" date="2022-07" db="EMBL/GenBank/DDBJ databases">
        <authorList>
            <person name="Li W.-J."/>
            <person name="Deng Q.-Q."/>
        </authorList>
    </citation>
    <scope>NUCLEOTIDE SEQUENCE</scope>
    <source>
        <strain evidence="2">SYSU M60031</strain>
    </source>
</reference>
<organism evidence="2 3">
    <name type="scientific">Ectobacillus ponti</name>
    <dbReference type="NCBI Taxonomy" id="2961894"/>
    <lineage>
        <taxon>Bacteria</taxon>
        <taxon>Bacillati</taxon>
        <taxon>Bacillota</taxon>
        <taxon>Bacilli</taxon>
        <taxon>Bacillales</taxon>
        <taxon>Bacillaceae</taxon>
        <taxon>Ectobacillus</taxon>
    </lineage>
</organism>
<accession>A0AA42BU97</accession>
<protein>
    <submittedName>
        <fullName evidence="2">Uncharacterized protein</fullName>
    </submittedName>
</protein>
<gene>
    <name evidence="2" type="ORF">NK662_17485</name>
</gene>
<feature type="transmembrane region" description="Helical" evidence="1">
    <location>
        <begin position="36"/>
        <end position="53"/>
    </location>
</feature>
<keyword evidence="1" id="KW-0812">Transmembrane</keyword>
<evidence type="ECO:0000256" key="1">
    <source>
        <dbReference type="SAM" id="Phobius"/>
    </source>
</evidence>
<dbReference type="AlphaFoldDB" id="A0AA42BU97"/>
<keyword evidence="1" id="KW-1133">Transmembrane helix</keyword>
<name>A0AA42BU97_9BACI</name>
<sequence>MQMLQVWKWLELIGWLTHIALFSWYEKMQAEIPDSFYYLIGIFMVSILVRTRVERSERKRAAKYWH</sequence>
<comment type="caution">
    <text evidence="2">The sequence shown here is derived from an EMBL/GenBank/DDBJ whole genome shotgun (WGS) entry which is preliminary data.</text>
</comment>
<keyword evidence="3" id="KW-1185">Reference proteome</keyword>
<feature type="transmembrane region" description="Helical" evidence="1">
    <location>
        <begin position="7"/>
        <end position="24"/>
    </location>
</feature>
<proteinExistence type="predicted"/>
<dbReference type="RefSeq" id="WP_254760233.1">
    <property type="nucleotide sequence ID" value="NZ_JANCLT010000010.1"/>
</dbReference>
<evidence type="ECO:0000313" key="3">
    <source>
        <dbReference type="Proteomes" id="UP001156102"/>
    </source>
</evidence>
<evidence type="ECO:0000313" key="2">
    <source>
        <dbReference type="EMBL" id="MCP8970318.1"/>
    </source>
</evidence>